<comment type="caution">
    <text evidence="2">The sequence shown here is derived from an EMBL/GenBank/DDBJ whole genome shotgun (WGS) entry which is preliminary data.</text>
</comment>
<reference evidence="2" key="1">
    <citation type="submission" date="2020-11" db="EMBL/GenBank/DDBJ databases">
        <title>Nocardioides cynanchi sp. nov., isolated from soil of rhizosphere of Cynanchum wilfordii.</title>
        <authorList>
            <person name="Lee J.-S."/>
            <person name="Suh M.K."/>
            <person name="Kim J.-S."/>
        </authorList>
    </citation>
    <scope>NUCLEOTIDE SEQUENCE</scope>
    <source>
        <strain evidence="2">KCTC 19276</strain>
    </source>
</reference>
<accession>A0A930YJ47</accession>
<dbReference type="EMBL" id="JADKPO010000018">
    <property type="protein sequence ID" value="MBF4768882.1"/>
    <property type="molecule type" value="Genomic_DNA"/>
</dbReference>
<feature type="domain" description="Gfo/Idh/MocA-like oxidoreductase N-terminal" evidence="1">
    <location>
        <begin position="5"/>
        <end position="119"/>
    </location>
</feature>
<dbReference type="InterPro" id="IPR051317">
    <property type="entry name" value="Gfo/Idh/MocA_oxidoreduct"/>
</dbReference>
<dbReference type="SUPFAM" id="SSF51735">
    <property type="entry name" value="NAD(P)-binding Rossmann-fold domains"/>
    <property type="match status" value="1"/>
</dbReference>
<dbReference type="GO" id="GO:0000166">
    <property type="term" value="F:nucleotide binding"/>
    <property type="evidence" value="ECO:0007669"/>
    <property type="project" value="InterPro"/>
</dbReference>
<proteinExistence type="predicted"/>
<evidence type="ECO:0000313" key="2">
    <source>
        <dbReference type="EMBL" id="MBF4768882.1"/>
    </source>
</evidence>
<dbReference type="PANTHER" id="PTHR43708">
    <property type="entry name" value="CONSERVED EXPRESSED OXIDOREDUCTASE (EUROFUNG)"/>
    <property type="match status" value="1"/>
</dbReference>
<gene>
    <name evidence="2" type="ORF">ISU10_14035</name>
</gene>
<dbReference type="RefSeq" id="WP_194697034.1">
    <property type="nucleotide sequence ID" value="NZ_JADKPO010000018.1"/>
</dbReference>
<dbReference type="Proteomes" id="UP000660668">
    <property type="component" value="Unassembled WGS sequence"/>
</dbReference>
<dbReference type="InterPro" id="IPR000683">
    <property type="entry name" value="Gfo/Idh/MocA-like_OxRdtase_N"/>
</dbReference>
<sequence>MTVLRVGLWGADQHAADVTVPTLRSTPGIQLTAIASMSTYAQELADTWGVEGVQATVQEYLSVGEFDAVVLADNPASHESALAVAAEIGMPVYVETPAAFGAAPLRRYAEMVSKRDKPVASFVGFNLRYAAMTRAALELVATHGRISHVAMDYHVGSPRGGLWSRDPLDTFLLVSGIHALGVMADVLDWPAADTLTSAEVTQTRKDDCFVTADFTTRTTRGSLRMSNTRNRETFETTVTCVDGWSVSWTLDEVTAYSPGAHEESHHYCSPLLMGGERAGYAAAMREFRDACRGKAESRSTIEQAVVVMEWIERLRA</sequence>
<dbReference type="PANTHER" id="PTHR43708:SF4">
    <property type="entry name" value="OXIDOREDUCTASE YCEM-RELATED"/>
    <property type="match status" value="1"/>
</dbReference>
<keyword evidence="3" id="KW-1185">Reference proteome</keyword>
<dbReference type="Gene3D" id="3.40.50.720">
    <property type="entry name" value="NAD(P)-binding Rossmann-like Domain"/>
    <property type="match status" value="1"/>
</dbReference>
<dbReference type="Pfam" id="PF01408">
    <property type="entry name" value="GFO_IDH_MocA"/>
    <property type="match status" value="1"/>
</dbReference>
<dbReference type="AlphaFoldDB" id="A0A930YJ47"/>
<evidence type="ECO:0000313" key="3">
    <source>
        <dbReference type="Proteomes" id="UP000660668"/>
    </source>
</evidence>
<dbReference type="Gene3D" id="3.30.360.10">
    <property type="entry name" value="Dihydrodipicolinate Reductase, domain 2"/>
    <property type="match status" value="1"/>
</dbReference>
<organism evidence="2 3">
    <name type="scientific">Nocardioides agariphilus</name>
    <dbReference type="NCBI Taxonomy" id="433664"/>
    <lineage>
        <taxon>Bacteria</taxon>
        <taxon>Bacillati</taxon>
        <taxon>Actinomycetota</taxon>
        <taxon>Actinomycetes</taxon>
        <taxon>Propionibacteriales</taxon>
        <taxon>Nocardioidaceae</taxon>
        <taxon>Nocardioides</taxon>
    </lineage>
</organism>
<dbReference type="InterPro" id="IPR036291">
    <property type="entry name" value="NAD(P)-bd_dom_sf"/>
</dbReference>
<protein>
    <submittedName>
        <fullName evidence="2">Gfo/Idh/MocA family oxidoreductase</fullName>
    </submittedName>
</protein>
<evidence type="ECO:0000259" key="1">
    <source>
        <dbReference type="Pfam" id="PF01408"/>
    </source>
</evidence>
<name>A0A930YJ47_9ACTN</name>